<evidence type="ECO:0000313" key="5">
    <source>
        <dbReference type="Proteomes" id="UP001161422"/>
    </source>
</evidence>
<accession>A0AA37W028</accession>
<dbReference type="InterPro" id="IPR020014">
    <property type="entry name" value="Decahaem_cyt-c_OmcA/MtrC"/>
</dbReference>
<evidence type="ECO:0000259" key="2">
    <source>
        <dbReference type="Pfam" id="PF22112"/>
    </source>
</evidence>
<dbReference type="Pfam" id="PF22112">
    <property type="entry name" value="OmcA-like_N"/>
    <property type="match status" value="1"/>
</dbReference>
<evidence type="ECO:0000256" key="1">
    <source>
        <dbReference type="SAM" id="SignalP"/>
    </source>
</evidence>
<dbReference type="InterPro" id="IPR036280">
    <property type="entry name" value="Multihaem_cyt_sf"/>
</dbReference>
<dbReference type="InterPro" id="IPR054337">
    <property type="entry name" value="Mtrc-MtrF-like_dom_II/IV"/>
</dbReference>
<organism evidence="4 5">
    <name type="scientific">Paraferrimonas sedimenticola</name>
    <dbReference type="NCBI Taxonomy" id="375674"/>
    <lineage>
        <taxon>Bacteria</taxon>
        <taxon>Pseudomonadati</taxon>
        <taxon>Pseudomonadota</taxon>
        <taxon>Gammaproteobacteria</taxon>
        <taxon>Alteromonadales</taxon>
        <taxon>Ferrimonadaceae</taxon>
        <taxon>Paraferrimonas</taxon>
    </lineage>
</organism>
<feature type="chain" id="PRO_5041435820" evidence="1">
    <location>
        <begin position="29"/>
        <end position="820"/>
    </location>
</feature>
<sequence>MNLQFNLSLATKAILGAGVLSMALTGCARDGKDGDQGKPGEPGGPGPVTVDIREASALQATIIQTEIVDGRVSVEFDLVDGNGVAVSGLNELDSIHTLGFGIAKLSELQTRTRPLPGHPTGQDDASTYAKGFKTQQWTSYINRMVDPVTPPNTDGFPENWDRHQGPQIQASIDSSCQLDCVELVDDGIYRYTFSKALNEYDAIEGINTDYQPELVHRVTMELNVESGAPAVKLINTFYDFIPETGQAAPADETRNLVSLEESCIRCHSNDYDHAWAPKLVFHGGRRTNIENCVVCHTSYSGDPETGETVDFGAMLHRIHKSKSFIVGYGGRGHDYSKVTFPAEYNACQACHIQGEDAPAQANYFNFHRQEACLSCHEPSTDEGMAGWDGTAKGLFHDPERFPNAWEQGCSSCHADDNQSLGATQFHMATQSARAQASDLFAIETRNASFERLSETEGTLTFEVKVSNPSDGSSYNTPVHEIAQISKLPVRAMGNANYDYNFDVPPGDESNARSYTARYNSYVGDLVAELKKTESPRVTVSQGDDGFFVYQVANVAMQKAEQGNLTAHLEICAEKGGTAVDCNAGEDVKLVTAKVLTSAITFATETADTEVRRMVVDNAKCQSCHEGQMNTSKDRGIHTDTGKDESSSCIACHDRSMLSGNFEDGSCASCHNNSINNYHSSFVRPLNNSLDYKVLAHSLHASKRTHTNDDGEQESSAITYPEHYANCGSCHNPGQLTLTEVAMQKAVVASQDGEVINVSPTTATCAACHEGHGGDSFKSHAIGNGGVWGPEPYVPGTESCAACHAEGKSHGVDIVHPVRYK</sequence>
<dbReference type="InterPro" id="IPR054336">
    <property type="entry name" value="OmcA-like_N"/>
</dbReference>
<dbReference type="EMBL" id="BSNC01000001">
    <property type="protein sequence ID" value="GLP94798.1"/>
    <property type="molecule type" value="Genomic_DNA"/>
</dbReference>
<feature type="signal peptide" evidence="1">
    <location>
        <begin position="1"/>
        <end position="28"/>
    </location>
</feature>
<feature type="domain" description="Outer membrane cytochrome MtrC/MtrF-like" evidence="3">
    <location>
        <begin position="646"/>
        <end position="816"/>
    </location>
</feature>
<reference evidence="4" key="2">
    <citation type="submission" date="2023-01" db="EMBL/GenBank/DDBJ databases">
        <title>Draft genome sequence of Paraferrimonas sedimenticola strain NBRC 101628.</title>
        <authorList>
            <person name="Sun Q."/>
            <person name="Mori K."/>
        </authorList>
    </citation>
    <scope>NUCLEOTIDE SEQUENCE</scope>
    <source>
        <strain evidence="4">NBRC 101628</strain>
    </source>
</reference>
<reference evidence="4" key="1">
    <citation type="journal article" date="2014" name="Int. J. Syst. Evol. Microbiol.">
        <title>Complete genome sequence of Corynebacterium casei LMG S-19264T (=DSM 44701T), isolated from a smear-ripened cheese.</title>
        <authorList>
            <consortium name="US DOE Joint Genome Institute (JGI-PGF)"/>
            <person name="Walter F."/>
            <person name="Albersmeier A."/>
            <person name="Kalinowski J."/>
            <person name="Ruckert C."/>
        </authorList>
    </citation>
    <scope>NUCLEOTIDE SEQUENCE</scope>
    <source>
        <strain evidence="4">NBRC 101628</strain>
    </source>
</reference>
<keyword evidence="5" id="KW-1185">Reference proteome</keyword>
<dbReference type="Pfam" id="PF22113">
    <property type="entry name" value="Mtrc-MtrF_II-IV_dom"/>
    <property type="match status" value="2"/>
</dbReference>
<feature type="domain" description="OmcA-like N-terminal" evidence="2">
    <location>
        <begin position="60"/>
        <end position="246"/>
    </location>
</feature>
<name>A0AA37W028_9GAMM</name>
<dbReference type="AlphaFoldDB" id="A0AA37W028"/>
<comment type="caution">
    <text evidence="4">The sequence shown here is derived from an EMBL/GenBank/DDBJ whole genome shotgun (WGS) entry which is preliminary data.</text>
</comment>
<keyword evidence="1" id="KW-0732">Signal</keyword>
<dbReference type="SUPFAM" id="SSF48695">
    <property type="entry name" value="Multiheme cytochromes"/>
    <property type="match status" value="2"/>
</dbReference>
<dbReference type="Proteomes" id="UP001161422">
    <property type="component" value="Unassembled WGS sequence"/>
</dbReference>
<protein>
    <submittedName>
        <fullName evidence="4">Cytochrome c</fullName>
    </submittedName>
</protein>
<proteinExistence type="predicted"/>
<dbReference type="NCBIfam" id="TIGR03507">
    <property type="entry name" value="decahem_SO1788"/>
    <property type="match status" value="1"/>
</dbReference>
<feature type="domain" description="Outer membrane cytochrome MtrC/MtrF-like" evidence="3">
    <location>
        <begin position="256"/>
        <end position="426"/>
    </location>
</feature>
<evidence type="ECO:0000259" key="3">
    <source>
        <dbReference type="Pfam" id="PF22113"/>
    </source>
</evidence>
<gene>
    <name evidence="4" type="primary">omcA_1</name>
    <name evidence="4" type="ORF">GCM10007895_01040</name>
</gene>
<evidence type="ECO:0000313" key="4">
    <source>
        <dbReference type="EMBL" id="GLP94798.1"/>
    </source>
</evidence>
<dbReference type="Gene3D" id="3.90.10.10">
    <property type="entry name" value="Cytochrome C3"/>
    <property type="match status" value="2"/>
</dbReference>
<dbReference type="RefSeq" id="WP_095506165.1">
    <property type="nucleotide sequence ID" value="NZ_BSNC01000001.1"/>
</dbReference>